<organism evidence="3 4">
    <name type="scientific">Escallonia herrerae</name>
    <dbReference type="NCBI Taxonomy" id="1293975"/>
    <lineage>
        <taxon>Eukaryota</taxon>
        <taxon>Viridiplantae</taxon>
        <taxon>Streptophyta</taxon>
        <taxon>Embryophyta</taxon>
        <taxon>Tracheophyta</taxon>
        <taxon>Spermatophyta</taxon>
        <taxon>Magnoliopsida</taxon>
        <taxon>eudicotyledons</taxon>
        <taxon>Gunneridae</taxon>
        <taxon>Pentapetalae</taxon>
        <taxon>asterids</taxon>
        <taxon>campanulids</taxon>
        <taxon>Escalloniales</taxon>
        <taxon>Escalloniaceae</taxon>
        <taxon>Escallonia</taxon>
    </lineage>
</organism>
<comment type="caution">
    <text evidence="3">The sequence shown here is derived from an EMBL/GenBank/DDBJ whole genome shotgun (WGS) entry which is preliminary data.</text>
</comment>
<dbReference type="PANTHER" id="PTHR15682:SF2">
    <property type="entry name" value="UNHEALTHY RIBOSOME BIOGENESIS PROTEIN 2 HOMOLOG"/>
    <property type="match status" value="1"/>
</dbReference>
<dbReference type="GO" id="GO:0005730">
    <property type="term" value="C:nucleolus"/>
    <property type="evidence" value="ECO:0007669"/>
    <property type="project" value="TreeGrafter"/>
</dbReference>
<evidence type="ECO:0000256" key="1">
    <source>
        <dbReference type="SAM" id="MobiDB-lite"/>
    </source>
</evidence>
<protein>
    <recommendedName>
        <fullName evidence="2">Nucleolar 27S pre-rRNA processing Urb2/Npa2 C-terminal domain-containing protein</fullName>
    </recommendedName>
</protein>
<dbReference type="InterPro" id="IPR052609">
    <property type="entry name" value="Ribosome_Biogenesis_Reg"/>
</dbReference>
<evidence type="ECO:0000313" key="3">
    <source>
        <dbReference type="EMBL" id="KAK3029022.1"/>
    </source>
</evidence>
<accession>A0AA88WK43</accession>
<dbReference type="Pfam" id="PF10441">
    <property type="entry name" value="Urb2"/>
    <property type="match status" value="1"/>
</dbReference>
<feature type="compositionally biased region" description="Basic and acidic residues" evidence="1">
    <location>
        <begin position="43"/>
        <end position="61"/>
    </location>
</feature>
<feature type="domain" description="Nucleolar 27S pre-rRNA processing Urb2/Npa2 C-terminal" evidence="2">
    <location>
        <begin position="1820"/>
        <end position="1961"/>
    </location>
</feature>
<reference evidence="3" key="1">
    <citation type="submission" date="2022-12" db="EMBL/GenBank/DDBJ databases">
        <title>Draft genome assemblies for two species of Escallonia (Escalloniales).</title>
        <authorList>
            <person name="Chanderbali A."/>
            <person name="Dervinis C."/>
            <person name="Anghel I."/>
            <person name="Soltis D."/>
            <person name="Soltis P."/>
            <person name="Zapata F."/>
        </authorList>
    </citation>
    <scope>NUCLEOTIDE SEQUENCE</scope>
    <source>
        <strain evidence="3">UCBG64.0493</strain>
        <tissue evidence="3">Leaf</tissue>
    </source>
</reference>
<sequence>MADSDCKPKQKATKSNRKKRKGTTTTVEEHEQQKRRSKSKAPLIEDPKDDKEESQTRKLELRGSSPWRNLQLVLSLQNKHVQLQTKVELAHDYVKSGLGKEADDTSQEKEMVSILRVILFLNNWVQSLLISSEKEIRVEGLSGTARSCLDYKCWEIFKFCLEESLKWHVSLSFSRDFLHVINCIARDIWSELTAASAHPEARNLGGEKLELYTTVLNCISFVFSCHEGISNENLDLWVLIVESVLELVQKVVVDKLDGGKAGIFAMQFSCAVLEPFTKFLRVHPARKDGFRGFINKLLEPLLQLMDLLGLYGSNSGWTRNLLKLVEDVLSLGLFHSVHIDGFTTLQSIKKYKTSDEGKVKDFNMVVKSYHRHLFDKLEKIMAGKNALSLGGVGELFRLYVDCVREHKGVSVRAGGCGNHLEDDLTGHVFKTIGSNGVDTGNRHCSRGLNAETRKSVFDFFVQIMEPLLLEMDAYLQADLQVGPLLLDVHCTLKKGTNKESLNVMAKELIISLRYLMDIEYEILGNDLESLWLMMFSYGALGFSLVDLPDQSLIAETIGFGCQLVNLYSELRQLCSFGLASEWVCSTDISESLDWMKGNCSIAAEKGQIDLQAELLGRGLSEVYTLILDSLTVTTGNSSSVGVSLKGLVAVIRPIMSGLVGLQDDPLYEFMSIFMGSTFSKKAGKRTEVYSQWAVLLFFRLYLSSRSLQRQIISLVPPDTSRDLSGVMRDSFTAYSGRDWLESAGGGDESYFSWIVQPSASLLSVLQAVSNIFIADAFASCSPLVYVLNAMALQRLVDLNRLIKSFEYLLQRNDNLILSKLTDDTGSSLRRKRSRKWRRCVSDLRQEAEGLTEFIMGYLPLVAKDHLSISSTVGARQWDFGISSMNEKSLPSAIWWIICQNVDIWSRYAVNKKLKKFLSLLIQNSLPNTISSTNRPDSEKTVSVHQISVDLLSDAVLYEQRHVLFIPAFVLFARRHMASRFCRLLEKTVSATSGNAGKVDLSSPPNWSEVLNALTNRSIIVSDNNDVLHDGSCGTERITNSFKKIDMKPCMEQKFFPSVIVEFTSCQNLLNFLSWMPKGYLTSQSITIYATCILNLERSVVGSLLDCRGAICSPDHRELFRLLMSCRRALKKLLMAASEERMEARKSPHASTVFRSSFSVLWLLKSLSAVIELQHAYTEDGPSQVKDMTFSLIDHTSYVFLTLSRDRFLHATRFVKYTGEKPNVPVFHKKGDLTEVDPCLISSEDSIDAWEGVFQLAETLREQTQKLLIPLEEVQVSDGIHGCKKLSSVISCFQGLLWGLSSALNQLDAESRDFKIKSFTSKFEPVCKVNLCIDTFAKFVSNFLCGLFLDDFTLPQSLSEAQALPLLEFNGNFVGVKGSSPEGPPDVRDNSSKRVRRKRFRSDNAFPDDIFAKVELFDQQSIKMALLRGFLRGENLEAAVFLRQLFIASSAILRLNLHFNSTSFSSSLVPILIGISECLLSAFVDKVEVPQPFSFVWMDGIVMFLEELGNHFPLMNPNLSRNLYVKMIDLHLISIGKCIALQGKGATLASHETDSSTKTLGGEMKLPESTLSPGVYCLNEFKARLRRSSTVYIKKPSELHLLSAVQAIERALVGVSDGCTINYDICTGGSDGGKVSKIVAAGIDCLDLVLEFVEGRKHLSVVGRHIQSLVACLFNIILHLQGPKIFCHNVSLCRGDADPDPGSITLMCVEVLTRVCGKHAFFQWDTCYVAQSLRMPAALFQNFLELGISDAATKSNSLKFSDIFDRQFSMDLYAACCRLLYTVLKHHKRYISSLLLLSNHRHALSRQKIYYTNLCVICRESQQCIALLEDSVSVLLHCLETVDIDQAVGKGHPIWLVQEGVKCACSLRRIYEEIRQQKDVLGQHSFQFLSSYIWIYSGYGPLRSGIRREIDEALRPGVYALIDACSPDDLQHIHTVFGEGPCRSTLAALQHDYKQNFQYEGKV</sequence>
<dbReference type="PANTHER" id="PTHR15682">
    <property type="entry name" value="UNHEALTHY RIBOSOME BIOGENESIS PROTEIN 2 HOMOLOG"/>
    <property type="match status" value="1"/>
</dbReference>
<dbReference type="EMBL" id="JAVXUP010000394">
    <property type="protein sequence ID" value="KAK3029022.1"/>
    <property type="molecule type" value="Genomic_DNA"/>
</dbReference>
<proteinExistence type="predicted"/>
<feature type="region of interest" description="Disordered" evidence="1">
    <location>
        <begin position="1"/>
        <end position="61"/>
    </location>
</feature>
<evidence type="ECO:0000259" key="2">
    <source>
        <dbReference type="Pfam" id="PF10441"/>
    </source>
</evidence>
<dbReference type="InterPro" id="IPR018849">
    <property type="entry name" value="Urb2/Npa2_C"/>
</dbReference>
<name>A0AA88WK43_9ASTE</name>
<feature type="compositionally biased region" description="Basic residues" evidence="1">
    <location>
        <begin position="9"/>
        <end position="22"/>
    </location>
</feature>
<gene>
    <name evidence="3" type="ORF">RJ639_040074</name>
</gene>
<dbReference type="GO" id="GO:0042254">
    <property type="term" value="P:ribosome biogenesis"/>
    <property type="evidence" value="ECO:0007669"/>
    <property type="project" value="TreeGrafter"/>
</dbReference>
<keyword evidence="4" id="KW-1185">Reference proteome</keyword>
<evidence type="ECO:0000313" key="4">
    <source>
        <dbReference type="Proteomes" id="UP001188597"/>
    </source>
</evidence>
<dbReference type="Proteomes" id="UP001188597">
    <property type="component" value="Unassembled WGS sequence"/>
</dbReference>